<sequence>VLRSVATQNMGEENGDSIENIIYRYFLNRIYRVK</sequence>
<dbReference type="Proteomes" id="UP000034837">
    <property type="component" value="Unassembled WGS sequence"/>
</dbReference>
<comment type="caution">
    <text evidence="1">The sequence shown here is derived from an EMBL/GenBank/DDBJ whole genome shotgun (WGS) entry which is preliminary data.</text>
</comment>
<gene>
    <name evidence="1" type="ORF">UV20_C0029G0001</name>
</gene>
<feature type="non-terminal residue" evidence="1">
    <location>
        <position position="1"/>
    </location>
</feature>
<protein>
    <submittedName>
        <fullName evidence="1">Uncharacterized protein</fullName>
    </submittedName>
</protein>
<dbReference type="EMBL" id="LCDO01000029">
    <property type="protein sequence ID" value="KKS54822.1"/>
    <property type="molecule type" value="Genomic_DNA"/>
</dbReference>
<proteinExistence type="predicted"/>
<name>A0A0G1A1J3_9BACT</name>
<organism evidence="1 2">
    <name type="scientific">Candidatus Magasanikbacteria bacterium GW2011_GWA2_42_32</name>
    <dbReference type="NCBI Taxonomy" id="1619039"/>
    <lineage>
        <taxon>Bacteria</taxon>
        <taxon>Candidatus Magasanikiibacteriota</taxon>
    </lineage>
</organism>
<reference evidence="1 2" key="1">
    <citation type="journal article" date="2015" name="Nature">
        <title>rRNA introns, odd ribosomes, and small enigmatic genomes across a large radiation of phyla.</title>
        <authorList>
            <person name="Brown C.T."/>
            <person name="Hug L.A."/>
            <person name="Thomas B.C."/>
            <person name="Sharon I."/>
            <person name="Castelle C.J."/>
            <person name="Singh A."/>
            <person name="Wilkins M.J."/>
            <person name="Williams K.H."/>
            <person name="Banfield J.F."/>
        </authorList>
    </citation>
    <scope>NUCLEOTIDE SEQUENCE [LARGE SCALE GENOMIC DNA]</scope>
</reference>
<evidence type="ECO:0000313" key="1">
    <source>
        <dbReference type="EMBL" id="KKS54822.1"/>
    </source>
</evidence>
<evidence type="ECO:0000313" key="2">
    <source>
        <dbReference type="Proteomes" id="UP000034837"/>
    </source>
</evidence>
<dbReference type="AlphaFoldDB" id="A0A0G1A1J3"/>
<accession>A0A0G1A1J3</accession>